<feature type="domain" description="Rv2525c-like glycoside hydrolase-like" evidence="1">
    <location>
        <begin position="21"/>
        <end position="153"/>
    </location>
</feature>
<dbReference type="InterPro" id="IPR015020">
    <property type="entry name" value="Rv2525c-like_Glyco_Hydro-like"/>
</dbReference>
<name>A0A1M6WIK1_9BACL</name>
<dbReference type="EMBL" id="FRAF01000028">
    <property type="protein sequence ID" value="SHK93454.1"/>
    <property type="molecule type" value="Genomic_DNA"/>
</dbReference>
<dbReference type="OrthoDB" id="2987251at2"/>
<dbReference type="Proteomes" id="UP000184016">
    <property type="component" value="Unassembled WGS sequence"/>
</dbReference>
<evidence type="ECO:0000313" key="2">
    <source>
        <dbReference type="EMBL" id="SHK93454.1"/>
    </source>
</evidence>
<organism evidence="2 3">
    <name type="scientific">Alicyclobacillus tolerans</name>
    <dbReference type="NCBI Taxonomy" id="90970"/>
    <lineage>
        <taxon>Bacteria</taxon>
        <taxon>Bacillati</taxon>
        <taxon>Bacillota</taxon>
        <taxon>Bacilli</taxon>
        <taxon>Bacillales</taxon>
        <taxon>Alicyclobacillaceae</taxon>
        <taxon>Alicyclobacillus</taxon>
    </lineage>
</organism>
<evidence type="ECO:0000313" key="3">
    <source>
        <dbReference type="Proteomes" id="UP000184016"/>
    </source>
</evidence>
<dbReference type="InterPro" id="IPR017853">
    <property type="entry name" value="GH"/>
</dbReference>
<protein>
    <recommendedName>
        <fullName evidence="1">Rv2525c-like glycoside hydrolase-like domain-containing protein</fullName>
    </recommendedName>
</protein>
<accession>A0A1M6WIK1</accession>
<keyword evidence="3" id="KW-1185">Reference proteome</keyword>
<dbReference type="SUPFAM" id="SSF51445">
    <property type="entry name" value="(Trans)glycosidases"/>
    <property type="match status" value="1"/>
</dbReference>
<gene>
    <name evidence="2" type="ORF">SAMN05443507_1281</name>
</gene>
<dbReference type="Pfam" id="PF08924">
    <property type="entry name" value="Rv2525c_GlyHyd-like"/>
    <property type="match status" value="1"/>
</dbReference>
<dbReference type="RefSeq" id="WP_072875086.1">
    <property type="nucleotide sequence ID" value="NZ_FRAF01000028.1"/>
</dbReference>
<reference evidence="3" key="1">
    <citation type="submission" date="2016-11" db="EMBL/GenBank/DDBJ databases">
        <authorList>
            <person name="Varghese N."/>
            <person name="Submissions S."/>
        </authorList>
    </citation>
    <scope>NUCLEOTIDE SEQUENCE [LARGE SCALE GENOMIC DNA]</scope>
    <source>
        <strain evidence="3">USBA-503</strain>
    </source>
</reference>
<dbReference type="Gene3D" id="3.20.20.80">
    <property type="entry name" value="Glycosidases"/>
    <property type="match status" value="1"/>
</dbReference>
<sequence length="223" mass="24562">MAYKGFDIDIYPGDTAMANFWNNTPFSFTGFYLGPAPNHSDTTWMNTKSYLESLGYGFLVIYVGQQAGDTSYLTYAQGQNDAANAASLASQAGFNTEYDVIYLDIEQGGSLNQDFIDYIDGWIDYIVDSTIYMPGIYCSYETADQIKNSSSNAGNLSNIRYWVFNINEPPSPGCTTNTSDSPSDSGVSYASSWQYIQECVQEWNGTTLTVDLDLSNYSNPSAG</sequence>
<evidence type="ECO:0000259" key="1">
    <source>
        <dbReference type="Pfam" id="PF08924"/>
    </source>
</evidence>
<proteinExistence type="predicted"/>
<dbReference type="AlphaFoldDB" id="A0A1M6WIK1"/>